<dbReference type="InterPro" id="IPR023401">
    <property type="entry name" value="ODC_N"/>
</dbReference>
<evidence type="ECO:0000313" key="1">
    <source>
        <dbReference type="EMBL" id="ATL31990.1"/>
    </source>
</evidence>
<dbReference type="Proteomes" id="UP000221011">
    <property type="component" value="Chromosome"/>
</dbReference>
<dbReference type="KEGG" id="sfk:KY5_6972"/>
<name>A0A291QJJ6_9ACTN</name>
<dbReference type="EMBL" id="CP022685">
    <property type="protein sequence ID" value="ATL31990.1"/>
    <property type="molecule type" value="Genomic_DNA"/>
</dbReference>
<gene>
    <name evidence="1" type="ORF">KY5_6972</name>
</gene>
<dbReference type="RefSeq" id="WP_098246016.1">
    <property type="nucleotide sequence ID" value="NZ_CP022685.1"/>
</dbReference>
<dbReference type="InterPro" id="IPR003462">
    <property type="entry name" value="ODC_Mu_crystall"/>
</dbReference>
<keyword evidence="2" id="KW-1185">Reference proteome</keyword>
<dbReference type="PANTHER" id="PTHR13812:SF19">
    <property type="entry name" value="KETIMINE REDUCTASE MU-CRYSTALLIN"/>
    <property type="match status" value="1"/>
</dbReference>
<organism evidence="1 2">
    <name type="scientific">Streptomyces formicae</name>
    <dbReference type="NCBI Taxonomy" id="1616117"/>
    <lineage>
        <taxon>Bacteria</taxon>
        <taxon>Bacillati</taxon>
        <taxon>Actinomycetota</taxon>
        <taxon>Actinomycetes</taxon>
        <taxon>Kitasatosporales</taxon>
        <taxon>Streptomycetaceae</taxon>
        <taxon>Streptomyces</taxon>
    </lineage>
</organism>
<protein>
    <submittedName>
        <fullName evidence="1">Ornithine cyclodeaminase</fullName>
        <ecNumber evidence="1">4.3.1.12</ecNumber>
    </submittedName>
</protein>
<dbReference type="GO" id="GO:0008473">
    <property type="term" value="F:ornithine cyclodeaminase activity"/>
    <property type="evidence" value="ECO:0007669"/>
    <property type="project" value="UniProtKB-EC"/>
</dbReference>
<dbReference type="SUPFAM" id="SSF51735">
    <property type="entry name" value="NAD(P)-binding Rossmann-fold domains"/>
    <property type="match status" value="1"/>
</dbReference>
<dbReference type="AlphaFoldDB" id="A0A291QJJ6"/>
<dbReference type="PIRSF" id="PIRSF001439">
    <property type="entry name" value="CryM"/>
    <property type="match status" value="1"/>
</dbReference>
<dbReference type="EC" id="4.3.1.12" evidence="1"/>
<sequence length="345" mass="36552">MPAHDDHTVHLPAADTLTYLSGAEVRAACAEIDPLACMHETLVAHAGERTVLPPEARLDWTPPDGGEARSTGVPGLVYGGLTAVGTKITNANPANVAQGLPRASGLTVLFDPRTARPLCVMEGAHISALRTAAVSVLAARHLVRPGARTAALYGAGVIAREHALMLARRLPGIEEIRVYDAVPGRVAQFERDMGAALGAHDVKVTAAVDARTAALGSDVVIACTHTRRGYVERSWLAPGALAVNVSLDDFTESVLTGADRLYVDDWDLIRDDPYRLLGTLLRAGRVRQDEAATLGEVLTGARPGRTGDDELIVVNPFGLAVEDIALAHRVFRVARHRGLGTALPR</sequence>
<dbReference type="InterPro" id="IPR036291">
    <property type="entry name" value="NAD(P)-bd_dom_sf"/>
</dbReference>
<dbReference type="Gene3D" id="3.40.50.720">
    <property type="entry name" value="NAD(P)-binding Rossmann-like Domain"/>
    <property type="match status" value="1"/>
</dbReference>
<accession>A0A291QJJ6</accession>
<reference evidence="1 2" key="1">
    <citation type="submission" date="2017-08" db="EMBL/GenBank/DDBJ databases">
        <title>Complete Genome Sequence of Streptomyces formicae KY5, the formicamycin producer.</title>
        <authorList>
            <person name="Holmes N.A."/>
            <person name="Devine R."/>
            <person name="Qin Z."/>
            <person name="Seipke R.F."/>
            <person name="Wilkinson B."/>
            <person name="Hutchings M.I."/>
        </authorList>
    </citation>
    <scope>NUCLEOTIDE SEQUENCE [LARGE SCALE GENOMIC DNA]</scope>
    <source>
        <strain evidence="1 2">KY5</strain>
    </source>
</reference>
<dbReference type="PANTHER" id="PTHR13812">
    <property type="entry name" value="KETIMINE REDUCTASE MU-CRYSTALLIN"/>
    <property type="match status" value="1"/>
</dbReference>
<keyword evidence="1" id="KW-0456">Lyase</keyword>
<dbReference type="GO" id="GO:0005737">
    <property type="term" value="C:cytoplasm"/>
    <property type="evidence" value="ECO:0007669"/>
    <property type="project" value="TreeGrafter"/>
</dbReference>
<proteinExistence type="predicted"/>
<dbReference type="Gene3D" id="3.30.1780.10">
    <property type="entry name" value="ornithine cyclodeaminase, domain 1"/>
    <property type="match status" value="1"/>
</dbReference>
<dbReference type="Pfam" id="PF02423">
    <property type="entry name" value="OCD_Mu_crystall"/>
    <property type="match status" value="1"/>
</dbReference>
<evidence type="ECO:0000313" key="2">
    <source>
        <dbReference type="Proteomes" id="UP000221011"/>
    </source>
</evidence>